<protein>
    <recommendedName>
        <fullName evidence="2">Reverse transcriptase domain-containing protein</fullName>
    </recommendedName>
</protein>
<dbReference type="AlphaFoldDB" id="A0AAW2L1J9"/>
<evidence type="ECO:0000313" key="1">
    <source>
        <dbReference type="EMBL" id="KAL0313115.1"/>
    </source>
</evidence>
<reference evidence="1" key="2">
    <citation type="journal article" date="2024" name="Plant">
        <title>Genomic evolution and insights into agronomic trait innovations of Sesamum species.</title>
        <authorList>
            <person name="Miao H."/>
            <person name="Wang L."/>
            <person name="Qu L."/>
            <person name="Liu H."/>
            <person name="Sun Y."/>
            <person name="Le M."/>
            <person name="Wang Q."/>
            <person name="Wei S."/>
            <person name="Zheng Y."/>
            <person name="Lin W."/>
            <person name="Duan Y."/>
            <person name="Cao H."/>
            <person name="Xiong S."/>
            <person name="Wang X."/>
            <person name="Wei L."/>
            <person name="Li C."/>
            <person name="Ma Q."/>
            <person name="Ju M."/>
            <person name="Zhao R."/>
            <person name="Li G."/>
            <person name="Mu C."/>
            <person name="Tian Q."/>
            <person name="Mei H."/>
            <person name="Zhang T."/>
            <person name="Gao T."/>
            <person name="Zhang H."/>
        </authorList>
    </citation>
    <scope>NUCLEOTIDE SEQUENCE</scope>
    <source>
        <tissue evidence="1">Leaf</tissue>
    </source>
</reference>
<sequence>MYDQMKNVEQRELDLILLPQERDMAYAKIQKYKRQAEKLYNKKVKTITFQVRDLVFKKYEASKHNGKLEPNWEGPFKVVKLAKNRVYNLQKLSGKDTYDHGIHKISKSSTLNCTIRTLL</sequence>
<reference evidence="1" key="1">
    <citation type="submission" date="2020-06" db="EMBL/GenBank/DDBJ databases">
        <authorList>
            <person name="Li T."/>
            <person name="Hu X."/>
            <person name="Zhang T."/>
            <person name="Song X."/>
            <person name="Zhang H."/>
            <person name="Dai N."/>
            <person name="Sheng W."/>
            <person name="Hou X."/>
            <person name="Wei L."/>
        </authorList>
    </citation>
    <scope>NUCLEOTIDE SEQUENCE</scope>
    <source>
        <strain evidence="1">G02</strain>
        <tissue evidence="1">Leaf</tissue>
    </source>
</reference>
<accession>A0AAW2L1J9</accession>
<organism evidence="1">
    <name type="scientific">Sesamum radiatum</name>
    <name type="common">Black benniseed</name>
    <dbReference type="NCBI Taxonomy" id="300843"/>
    <lineage>
        <taxon>Eukaryota</taxon>
        <taxon>Viridiplantae</taxon>
        <taxon>Streptophyta</taxon>
        <taxon>Embryophyta</taxon>
        <taxon>Tracheophyta</taxon>
        <taxon>Spermatophyta</taxon>
        <taxon>Magnoliopsida</taxon>
        <taxon>eudicotyledons</taxon>
        <taxon>Gunneridae</taxon>
        <taxon>Pentapetalae</taxon>
        <taxon>asterids</taxon>
        <taxon>lamiids</taxon>
        <taxon>Lamiales</taxon>
        <taxon>Pedaliaceae</taxon>
        <taxon>Sesamum</taxon>
    </lineage>
</organism>
<gene>
    <name evidence="1" type="ORF">Sradi_5710800</name>
</gene>
<proteinExistence type="predicted"/>
<name>A0AAW2L1J9_SESRA</name>
<evidence type="ECO:0008006" key="2">
    <source>
        <dbReference type="Google" id="ProtNLM"/>
    </source>
</evidence>
<comment type="caution">
    <text evidence="1">The sequence shown here is derived from an EMBL/GenBank/DDBJ whole genome shotgun (WGS) entry which is preliminary data.</text>
</comment>
<dbReference type="EMBL" id="JACGWJ010000026">
    <property type="protein sequence ID" value="KAL0313115.1"/>
    <property type="molecule type" value="Genomic_DNA"/>
</dbReference>